<dbReference type="GO" id="GO:0006629">
    <property type="term" value="P:lipid metabolic process"/>
    <property type="evidence" value="ECO:0007669"/>
    <property type="project" value="UniProtKB-ARBA"/>
</dbReference>
<keyword evidence="10" id="KW-1185">Reference proteome</keyword>
<dbReference type="GO" id="GO:0006508">
    <property type="term" value="P:proteolysis"/>
    <property type="evidence" value="ECO:0007669"/>
    <property type="project" value="UniProtKB-KW"/>
</dbReference>
<dbReference type="GO" id="GO:1990845">
    <property type="term" value="P:adaptive thermogenesis"/>
    <property type="evidence" value="ECO:0007669"/>
    <property type="project" value="UniProtKB-ARBA"/>
</dbReference>
<evidence type="ECO:0000256" key="3">
    <source>
        <dbReference type="ARBA" id="ARBA00022670"/>
    </source>
</evidence>
<dbReference type="PANTHER" id="PTHR45962">
    <property type="entry name" value="N-FATTY-ACYL-AMINO ACID SYNTHASE/HYDROLASE PM20D1"/>
    <property type="match status" value="1"/>
</dbReference>
<dbReference type="Gene3D" id="3.40.630.10">
    <property type="entry name" value="Zn peptidases"/>
    <property type="match status" value="1"/>
</dbReference>
<protein>
    <submittedName>
        <fullName evidence="9">Peptidase M20 family protein</fullName>
    </submittedName>
</protein>
<dbReference type="STRING" id="670386.D3B3V0"/>
<organism evidence="9 10">
    <name type="scientific">Heterostelium pallidum (strain ATCC 26659 / Pp 5 / PN500)</name>
    <name type="common">Cellular slime mold</name>
    <name type="synonym">Polysphondylium pallidum</name>
    <dbReference type="NCBI Taxonomy" id="670386"/>
    <lineage>
        <taxon>Eukaryota</taxon>
        <taxon>Amoebozoa</taxon>
        <taxon>Evosea</taxon>
        <taxon>Eumycetozoa</taxon>
        <taxon>Dictyostelia</taxon>
        <taxon>Acytosteliales</taxon>
        <taxon>Acytosteliaceae</taxon>
        <taxon>Heterostelium</taxon>
    </lineage>
</organism>
<comment type="caution">
    <text evidence="9">The sequence shown here is derived from an EMBL/GenBank/DDBJ whole genome shotgun (WGS) entry which is preliminary data.</text>
</comment>
<dbReference type="AlphaFoldDB" id="D3B3V0"/>
<proteinExistence type="inferred from homology"/>
<dbReference type="SUPFAM" id="SSF55031">
    <property type="entry name" value="Bacterial exopeptidase dimerisation domain"/>
    <property type="match status" value="1"/>
</dbReference>
<dbReference type="InParanoid" id="D3B3V0"/>
<dbReference type="RefSeq" id="XP_020436115.1">
    <property type="nucleotide sequence ID" value="XM_020574043.1"/>
</dbReference>
<evidence type="ECO:0000313" key="10">
    <source>
        <dbReference type="Proteomes" id="UP000001396"/>
    </source>
</evidence>
<evidence type="ECO:0000256" key="5">
    <source>
        <dbReference type="ARBA" id="ARBA00022801"/>
    </source>
</evidence>
<dbReference type="GO" id="GO:0005576">
    <property type="term" value="C:extracellular region"/>
    <property type="evidence" value="ECO:0007669"/>
    <property type="project" value="UniProtKB-ARBA"/>
</dbReference>
<comment type="cofactor">
    <cofactor evidence="1">
        <name>Zn(2+)</name>
        <dbReference type="ChEBI" id="CHEBI:29105"/>
    </cofactor>
</comment>
<dbReference type="CDD" id="cd05674">
    <property type="entry name" value="M20_yscS"/>
    <property type="match status" value="1"/>
</dbReference>
<keyword evidence="7" id="KW-1133">Transmembrane helix</keyword>
<dbReference type="GO" id="GO:0006520">
    <property type="term" value="P:amino acid metabolic process"/>
    <property type="evidence" value="ECO:0007669"/>
    <property type="project" value="UniProtKB-ARBA"/>
</dbReference>
<keyword evidence="3" id="KW-0645">Protease</keyword>
<reference evidence="9 10" key="1">
    <citation type="journal article" date="2011" name="Genome Res.">
        <title>Phylogeny-wide analysis of social amoeba genomes highlights ancient origins for complex intercellular communication.</title>
        <authorList>
            <person name="Heidel A.J."/>
            <person name="Lawal H.M."/>
            <person name="Felder M."/>
            <person name="Schilde C."/>
            <person name="Helps N.R."/>
            <person name="Tunggal B."/>
            <person name="Rivero F."/>
            <person name="John U."/>
            <person name="Schleicher M."/>
            <person name="Eichinger L."/>
            <person name="Platzer M."/>
            <person name="Noegel A.A."/>
            <person name="Schaap P."/>
            <person name="Gloeckner G."/>
        </authorList>
    </citation>
    <scope>NUCLEOTIDE SEQUENCE [LARGE SCALE GENOMIC DNA]</scope>
    <source>
        <strain evidence="10">ATCC 26659 / Pp 5 / PN500</strain>
    </source>
</reference>
<dbReference type="GO" id="GO:0043604">
    <property type="term" value="P:amide biosynthetic process"/>
    <property type="evidence" value="ECO:0007669"/>
    <property type="project" value="UniProtKB-ARBA"/>
</dbReference>
<dbReference type="SUPFAM" id="SSF53187">
    <property type="entry name" value="Zn-dependent exopeptidases"/>
    <property type="match status" value="1"/>
</dbReference>
<evidence type="ECO:0000256" key="7">
    <source>
        <dbReference type="SAM" id="Phobius"/>
    </source>
</evidence>
<dbReference type="InterPro" id="IPR011650">
    <property type="entry name" value="Peptidase_M20_dimer"/>
</dbReference>
<evidence type="ECO:0000256" key="1">
    <source>
        <dbReference type="ARBA" id="ARBA00001947"/>
    </source>
</evidence>
<dbReference type="GO" id="GO:0016810">
    <property type="term" value="F:hydrolase activity, acting on carbon-nitrogen (but not peptide) bonds"/>
    <property type="evidence" value="ECO:0007669"/>
    <property type="project" value="UniProtKB-ARBA"/>
</dbReference>
<dbReference type="GeneID" id="31358594"/>
<dbReference type="InterPro" id="IPR001261">
    <property type="entry name" value="ArgE/DapE_CS"/>
</dbReference>
<dbReference type="OMA" id="DWTHHPF"/>
<keyword evidence="4" id="KW-0479">Metal-binding</keyword>
<feature type="domain" description="Peptidase M20 dimerisation" evidence="8">
    <location>
        <begin position="257"/>
        <end position="388"/>
    </location>
</feature>
<dbReference type="FunFam" id="3.40.630.10:FF:000027">
    <property type="entry name" value="N-fatty-acyl-amino acid synthase/hydrolase PM20D1"/>
    <property type="match status" value="1"/>
</dbReference>
<feature type="transmembrane region" description="Helical" evidence="7">
    <location>
        <begin position="21"/>
        <end position="40"/>
    </location>
</feature>
<dbReference type="InterPro" id="IPR047177">
    <property type="entry name" value="Pept_M20A"/>
</dbReference>
<dbReference type="Pfam" id="PF07687">
    <property type="entry name" value="M20_dimer"/>
    <property type="match status" value="1"/>
</dbReference>
<dbReference type="Pfam" id="PF01546">
    <property type="entry name" value="Peptidase_M20"/>
    <property type="match status" value="1"/>
</dbReference>
<dbReference type="GO" id="GO:0008233">
    <property type="term" value="F:peptidase activity"/>
    <property type="evidence" value="ECO:0007669"/>
    <property type="project" value="UniProtKB-KW"/>
</dbReference>
<dbReference type="EMBL" id="ADBJ01000010">
    <property type="protein sequence ID" value="EFA83998.1"/>
    <property type="molecule type" value="Genomic_DNA"/>
</dbReference>
<evidence type="ECO:0000259" key="8">
    <source>
        <dbReference type="Pfam" id="PF07687"/>
    </source>
</evidence>
<dbReference type="Gene3D" id="3.30.70.360">
    <property type="match status" value="1"/>
</dbReference>
<dbReference type="PANTHER" id="PTHR45962:SF2">
    <property type="entry name" value="CARBOXYPEPTIDASE S-LIKE 2-RELATED"/>
    <property type="match status" value="1"/>
</dbReference>
<dbReference type="PROSITE" id="PS00758">
    <property type="entry name" value="ARGE_DAPE_CPG2_1"/>
    <property type="match status" value="1"/>
</dbReference>
<dbReference type="GO" id="GO:0046872">
    <property type="term" value="F:metal ion binding"/>
    <property type="evidence" value="ECO:0007669"/>
    <property type="project" value="UniProtKB-KW"/>
</dbReference>
<dbReference type="InterPro" id="IPR036264">
    <property type="entry name" value="Bact_exopeptidase_dim_dom"/>
</dbReference>
<accession>D3B3V0</accession>
<keyword evidence="7" id="KW-0812">Transmembrane</keyword>
<dbReference type="FunFam" id="1.10.150.900:FF:000003">
    <property type="entry name" value="N-fatty-acyl-amino acid synthase/hydrolase PM20D1"/>
    <property type="match status" value="1"/>
</dbReference>
<keyword evidence="7" id="KW-0472">Membrane</keyword>
<keyword evidence="6" id="KW-0862">Zinc</keyword>
<evidence type="ECO:0000256" key="4">
    <source>
        <dbReference type="ARBA" id="ARBA00022723"/>
    </source>
</evidence>
<gene>
    <name evidence="9" type="ORF">PPL_03071</name>
</gene>
<dbReference type="InterPro" id="IPR002933">
    <property type="entry name" value="Peptidase_M20"/>
</dbReference>
<dbReference type="Proteomes" id="UP000001396">
    <property type="component" value="Unassembled WGS sequence"/>
</dbReference>
<name>D3B3V0_HETP5</name>
<dbReference type="GO" id="GO:0043605">
    <property type="term" value="P:amide catabolic process"/>
    <property type="evidence" value="ECO:0007669"/>
    <property type="project" value="UniProtKB-ARBA"/>
</dbReference>
<evidence type="ECO:0000256" key="6">
    <source>
        <dbReference type="ARBA" id="ARBA00022833"/>
    </source>
</evidence>
<evidence type="ECO:0000256" key="2">
    <source>
        <dbReference type="ARBA" id="ARBA00006247"/>
    </source>
</evidence>
<keyword evidence="5" id="KW-0378">Hydrolase</keyword>
<sequence>MKMTGSSRKKVRTGGGLVKTVIFRVLLLVLSIIVYNTVMFTSKQPNVELLEKDHIDSYSALSARQLAARLSDAIKFKTVSYNNPNDIEYDEFIKLHRYLEQTFPKTFKYLEVEVVNKYSLLLKWQGSDRDLKPVMLAGHMDVVPITNHEHWTHPPFEGVLDDQYIWGRGSMDDKLVVMGVLEAVEDMITQGFRPQRTLYLAFGHDEELGGANGAKHIAQLLMSRNVQFEYILDEGLLIITPPVLPGVDKPIATVGNAEKGFLTVELTVTTVGGHSSMPPKNTAIGILSSAIAKLEANPMKSNFKEVANLLDFVGREASLLYRIIFSNLWLFRPIISMSMSNKPSLDSLQSGTKPNVLPYTANATLNFRISPSNNIQDVLDHIRNTIQDDRIQIVEIESTEPAPVSPTDSGSFRLLQSTILQEFPNIIVAPAVMVANTDTRWYWDLSPNIYRFCPQILSNSDLTRFHGIDERLSIDNYRQVVDFYYHLIRNGDVNNTEFSVIKKHIQY</sequence>
<dbReference type="Gene3D" id="1.10.150.900">
    <property type="match status" value="1"/>
</dbReference>
<comment type="similarity">
    <text evidence="2">Belongs to the peptidase M20A family.</text>
</comment>
<evidence type="ECO:0000313" key="9">
    <source>
        <dbReference type="EMBL" id="EFA83998.1"/>
    </source>
</evidence>